<dbReference type="GO" id="GO:0005778">
    <property type="term" value="C:peroxisomal membrane"/>
    <property type="evidence" value="ECO:0007669"/>
    <property type="project" value="UniProtKB-SubCell"/>
</dbReference>
<keyword evidence="4 9" id="KW-0812">Transmembrane</keyword>
<dbReference type="GO" id="GO:0015230">
    <property type="term" value="F:FAD transmembrane transporter activity"/>
    <property type="evidence" value="ECO:0007669"/>
    <property type="project" value="TreeGrafter"/>
</dbReference>
<evidence type="ECO:0000313" key="12">
    <source>
        <dbReference type="EMBL" id="OLL24010.1"/>
    </source>
</evidence>
<name>A0A1U7LMW5_NEOID</name>
<evidence type="ECO:0000256" key="7">
    <source>
        <dbReference type="ARBA" id="ARBA00023136"/>
    </source>
</evidence>
<dbReference type="OrthoDB" id="2019556at2759"/>
<dbReference type="GO" id="GO:0015228">
    <property type="term" value="F:coenzyme A transmembrane transporter activity"/>
    <property type="evidence" value="ECO:0007669"/>
    <property type="project" value="TreeGrafter"/>
</dbReference>
<evidence type="ECO:0000256" key="9">
    <source>
        <dbReference type="PROSITE-ProRule" id="PRU00282"/>
    </source>
</evidence>
<dbReference type="PANTHER" id="PTHR45939">
    <property type="entry name" value="PEROXISOMAL MEMBRANE PROTEIN PMP34-RELATED"/>
    <property type="match status" value="1"/>
</dbReference>
<evidence type="ECO:0000256" key="8">
    <source>
        <dbReference type="ARBA" id="ARBA00023140"/>
    </source>
</evidence>
<evidence type="ECO:0000256" key="11">
    <source>
        <dbReference type="SAM" id="Phobius"/>
    </source>
</evidence>
<dbReference type="PANTHER" id="PTHR45939:SF5">
    <property type="entry name" value="PEROXISOMAL MEMBRANE PROTEIN PMP34"/>
    <property type="match status" value="1"/>
</dbReference>
<dbReference type="InterPro" id="IPR018108">
    <property type="entry name" value="MCP_transmembrane"/>
</dbReference>
<keyword evidence="5" id="KW-0677">Repeat</keyword>
<evidence type="ECO:0000256" key="2">
    <source>
        <dbReference type="ARBA" id="ARBA00006375"/>
    </source>
</evidence>
<comment type="subcellular location">
    <subcellularLocation>
        <location evidence="1">Peroxisome membrane</location>
        <topology evidence="1">Multi-pass membrane protein</topology>
    </subcellularLocation>
</comment>
<feature type="repeat" description="Solcar" evidence="9">
    <location>
        <begin position="253"/>
        <end position="338"/>
    </location>
</feature>
<dbReference type="InterPro" id="IPR052217">
    <property type="entry name" value="Mito/Peroxisomal_Carrier"/>
</dbReference>
<keyword evidence="6 11" id="KW-1133">Transmembrane helix</keyword>
<dbReference type="PROSITE" id="PS50920">
    <property type="entry name" value="SOLCAR"/>
    <property type="match status" value="3"/>
</dbReference>
<comment type="caution">
    <text evidence="12">The sequence shown here is derived from an EMBL/GenBank/DDBJ whole genome shotgun (WGS) entry which is preliminary data.</text>
</comment>
<dbReference type="GO" id="GO:0080122">
    <property type="term" value="F:AMP transmembrane transporter activity"/>
    <property type="evidence" value="ECO:0007669"/>
    <property type="project" value="TreeGrafter"/>
</dbReference>
<dbReference type="GO" id="GO:0005347">
    <property type="term" value="F:ATP transmembrane transporter activity"/>
    <property type="evidence" value="ECO:0007669"/>
    <property type="project" value="TreeGrafter"/>
</dbReference>
<reference evidence="12 13" key="1">
    <citation type="submission" date="2016-04" db="EMBL/GenBank/DDBJ databases">
        <title>Evolutionary innovation and constraint leading to complex multicellularity in the Ascomycota.</title>
        <authorList>
            <person name="Cisse O."/>
            <person name="Nguyen A."/>
            <person name="Hewitt D.A."/>
            <person name="Jedd G."/>
            <person name="Stajich J.E."/>
        </authorList>
    </citation>
    <scope>NUCLEOTIDE SEQUENCE [LARGE SCALE GENOMIC DNA]</scope>
    <source>
        <strain evidence="12 13">DAH-3</strain>
    </source>
</reference>
<protein>
    <submittedName>
        <fullName evidence="12">Peroxisomal membrane protein PMP47A</fullName>
    </submittedName>
</protein>
<dbReference type="GO" id="GO:0015217">
    <property type="term" value="F:ADP transmembrane transporter activity"/>
    <property type="evidence" value="ECO:0007669"/>
    <property type="project" value="TreeGrafter"/>
</dbReference>
<dbReference type="SUPFAM" id="SSF103506">
    <property type="entry name" value="Mitochondrial carrier"/>
    <property type="match status" value="1"/>
</dbReference>
<dbReference type="AlphaFoldDB" id="A0A1U7LMW5"/>
<feature type="transmembrane region" description="Helical" evidence="11">
    <location>
        <begin position="212"/>
        <end position="234"/>
    </location>
</feature>
<feature type="repeat" description="Solcar" evidence="9">
    <location>
        <begin position="143"/>
        <end position="242"/>
    </location>
</feature>
<sequence>SRETLLHTYILGPRPNFSCPLSSVFDIVTYTTPSFFSFCYSIMSDNLVHALSGAGGGMAALALTYPLVSVSTRAQVESRRKDTSVYEAIIKILKDDGVYGLYRGMKSGLFGIGLTNGIYYFFYEWVKKLYATAALKNKRVHALSAKESIIAGAVAGSLTVLITNPIWVANTRMTARRDTMEASETLSATESAKRKARSTLDMFKDIIQKDGISALWSGIGPALILVSNPIIQYTVFEQLKIILTRKRPLTPRDAFWLGAIGKLVATGLTYPYITVKARMQMRQSSNLSERYDSLYTSITKVVDQEGVAGLYKGVQAKLLQSVVTAAFLFMFKEKLYLGARSFAQAVPRAKKI</sequence>
<evidence type="ECO:0000256" key="3">
    <source>
        <dbReference type="ARBA" id="ARBA00022448"/>
    </source>
</evidence>
<dbReference type="Proteomes" id="UP000186594">
    <property type="component" value="Unassembled WGS sequence"/>
</dbReference>
<dbReference type="EMBL" id="LXFE01001036">
    <property type="protein sequence ID" value="OLL24010.1"/>
    <property type="molecule type" value="Genomic_DNA"/>
</dbReference>
<dbReference type="OMA" id="QFMMYEL"/>
<proteinExistence type="inferred from homology"/>
<dbReference type="GO" id="GO:0051724">
    <property type="term" value="F:NAD transmembrane transporter activity"/>
    <property type="evidence" value="ECO:0007669"/>
    <property type="project" value="TreeGrafter"/>
</dbReference>
<gene>
    <name evidence="12" type="ORF">NEOLI_001191</name>
</gene>
<evidence type="ECO:0000256" key="6">
    <source>
        <dbReference type="ARBA" id="ARBA00022989"/>
    </source>
</evidence>
<feature type="non-terminal residue" evidence="12">
    <location>
        <position position="1"/>
    </location>
</feature>
<evidence type="ECO:0000256" key="4">
    <source>
        <dbReference type="ARBA" id="ARBA00022692"/>
    </source>
</evidence>
<dbReference type="Pfam" id="PF00153">
    <property type="entry name" value="Mito_carr"/>
    <property type="match status" value="3"/>
</dbReference>
<accession>A0A1U7LMW5</accession>
<keyword evidence="3 10" id="KW-0813">Transport</keyword>
<evidence type="ECO:0000313" key="13">
    <source>
        <dbReference type="Proteomes" id="UP000186594"/>
    </source>
</evidence>
<evidence type="ECO:0000256" key="5">
    <source>
        <dbReference type="ARBA" id="ARBA00022737"/>
    </source>
</evidence>
<evidence type="ECO:0000256" key="1">
    <source>
        <dbReference type="ARBA" id="ARBA00004585"/>
    </source>
</evidence>
<dbReference type="Gene3D" id="1.50.40.10">
    <property type="entry name" value="Mitochondrial carrier domain"/>
    <property type="match status" value="2"/>
</dbReference>
<keyword evidence="8" id="KW-0576">Peroxisome</keyword>
<feature type="transmembrane region" description="Helical" evidence="11">
    <location>
        <begin position="149"/>
        <end position="170"/>
    </location>
</feature>
<evidence type="ECO:0000256" key="10">
    <source>
        <dbReference type="RuleBase" id="RU000488"/>
    </source>
</evidence>
<feature type="repeat" description="Solcar" evidence="9">
    <location>
        <begin position="44"/>
        <end position="129"/>
    </location>
</feature>
<comment type="similarity">
    <text evidence="2 10">Belongs to the mitochondrial carrier (TC 2.A.29) family.</text>
</comment>
<organism evidence="12 13">
    <name type="scientific">Neolecta irregularis (strain DAH-3)</name>
    <dbReference type="NCBI Taxonomy" id="1198029"/>
    <lineage>
        <taxon>Eukaryota</taxon>
        <taxon>Fungi</taxon>
        <taxon>Dikarya</taxon>
        <taxon>Ascomycota</taxon>
        <taxon>Taphrinomycotina</taxon>
        <taxon>Neolectales</taxon>
        <taxon>Neolectaceae</taxon>
        <taxon>Neolecta</taxon>
    </lineage>
</organism>
<dbReference type="GO" id="GO:0044610">
    <property type="term" value="F:FMN transmembrane transporter activity"/>
    <property type="evidence" value="ECO:0007669"/>
    <property type="project" value="TreeGrafter"/>
</dbReference>
<dbReference type="InterPro" id="IPR023395">
    <property type="entry name" value="MCP_dom_sf"/>
</dbReference>
<keyword evidence="7 9" id="KW-0472">Membrane</keyword>
<keyword evidence="13" id="KW-1185">Reference proteome</keyword>
<feature type="transmembrane region" description="Helical" evidence="11">
    <location>
        <begin position="254"/>
        <end position="273"/>
    </location>
</feature>
<dbReference type="STRING" id="1198029.A0A1U7LMW5"/>